<feature type="non-terminal residue" evidence="1">
    <location>
        <position position="56"/>
    </location>
</feature>
<proteinExistence type="predicted"/>
<dbReference type="Proteomes" id="UP001154282">
    <property type="component" value="Unassembled WGS sequence"/>
</dbReference>
<protein>
    <submittedName>
        <fullName evidence="1">Uncharacterized protein</fullName>
    </submittedName>
</protein>
<dbReference type="AlphaFoldDB" id="A0AAV0S8J9"/>
<sequence length="56" mass="5976">MSHELGNAAADGDPIAQRKQADFDAAIGGDPPVELSCQRLPFFLLIGNVTVVLCHR</sequence>
<keyword evidence="2" id="KW-1185">Reference proteome</keyword>
<accession>A0AAV0S8J9</accession>
<evidence type="ECO:0000313" key="1">
    <source>
        <dbReference type="EMBL" id="CAI0628451.1"/>
    </source>
</evidence>
<gene>
    <name evidence="1" type="ORF">LITE_LOCUS51639</name>
</gene>
<dbReference type="EMBL" id="CAMGYJ010000011">
    <property type="protein sequence ID" value="CAI0628451.1"/>
    <property type="molecule type" value="Genomic_DNA"/>
</dbReference>
<comment type="caution">
    <text evidence="1">The sequence shown here is derived from an EMBL/GenBank/DDBJ whole genome shotgun (WGS) entry which is preliminary data.</text>
</comment>
<name>A0AAV0S8J9_9ROSI</name>
<organism evidence="1 2">
    <name type="scientific">Linum tenue</name>
    <dbReference type="NCBI Taxonomy" id="586396"/>
    <lineage>
        <taxon>Eukaryota</taxon>
        <taxon>Viridiplantae</taxon>
        <taxon>Streptophyta</taxon>
        <taxon>Embryophyta</taxon>
        <taxon>Tracheophyta</taxon>
        <taxon>Spermatophyta</taxon>
        <taxon>Magnoliopsida</taxon>
        <taxon>eudicotyledons</taxon>
        <taxon>Gunneridae</taxon>
        <taxon>Pentapetalae</taxon>
        <taxon>rosids</taxon>
        <taxon>fabids</taxon>
        <taxon>Malpighiales</taxon>
        <taxon>Linaceae</taxon>
        <taxon>Linum</taxon>
    </lineage>
</organism>
<evidence type="ECO:0000313" key="2">
    <source>
        <dbReference type="Proteomes" id="UP001154282"/>
    </source>
</evidence>
<reference evidence="1" key="1">
    <citation type="submission" date="2022-08" db="EMBL/GenBank/DDBJ databases">
        <authorList>
            <person name="Gutierrez-Valencia J."/>
        </authorList>
    </citation>
    <scope>NUCLEOTIDE SEQUENCE</scope>
</reference>